<dbReference type="Proteomes" id="UP000635477">
    <property type="component" value="Unassembled WGS sequence"/>
</dbReference>
<comment type="caution">
    <text evidence="1">The sequence shown here is derived from an EMBL/GenBank/DDBJ whole genome shotgun (WGS) entry which is preliminary data.</text>
</comment>
<proteinExistence type="predicted"/>
<dbReference type="AlphaFoldDB" id="A0A8H4U839"/>
<dbReference type="EMBL" id="JABEYC010000958">
    <property type="protein sequence ID" value="KAF4971646.1"/>
    <property type="molecule type" value="Genomic_DNA"/>
</dbReference>
<organism evidence="1 2">
    <name type="scientific">Fusarium zealandicum</name>
    <dbReference type="NCBI Taxonomy" id="1053134"/>
    <lineage>
        <taxon>Eukaryota</taxon>
        <taxon>Fungi</taxon>
        <taxon>Dikarya</taxon>
        <taxon>Ascomycota</taxon>
        <taxon>Pezizomycotina</taxon>
        <taxon>Sordariomycetes</taxon>
        <taxon>Hypocreomycetidae</taxon>
        <taxon>Hypocreales</taxon>
        <taxon>Nectriaceae</taxon>
        <taxon>Fusarium</taxon>
        <taxon>Fusarium staphyleae species complex</taxon>
    </lineage>
</organism>
<reference evidence="1" key="1">
    <citation type="journal article" date="2020" name="BMC Genomics">
        <title>Correction to: Identification and distribution of gene clusters required for synthesis of sphingolipid metabolism inhibitors in diverse species of the filamentous fungus Fusarium.</title>
        <authorList>
            <person name="Kim H.S."/>
            <person name="Lohmar J.M."/>
            <person name="Busman M."/>
            <person name="Brown D.W."/>
            <person name="Naumann T.A."/>
            <person name="Divon H.H."/>
            <person name="Lysoe E."/>
            <person name="Uhlig S."/>
            <person name="Proctor R.H."/>
        </authorList>
    </citation>
    <scope>NUCLEOTIDE SEQUENCE</scope>
    <source>
        <strain evidence="1">NRRL 22465</strain>
    </source>
</reference>
<dbReference type="OrthoDB" id="5414271at2759"/>
<gene>
    <name evidence="1" type="ORF">FZEAL_9783</name>
</gene>
<evidence type="ECO:0000313" key="2">
    <source>
        <dbReference type="Proteomes" id="UP000635477"/>
    </source>
</evidence>
<keyword evidence="2" id="KW-1185">Reference proteome</keyword>
<sequence>MLTGVLNNHKGLRVAFPGRKSVDACLELQRRSFAGAHGSRQLYNMSGGHVYEVDLLFRRSLSEQGYAPKLYDKTLVLHLPSLVDGETVVLIVPDLSWLMHRGMRDILPAFGKTVMNAHQEELAGLLRDAVQNNEALLICQDWAPQMVKGNMPDVVYSAVMAGQGDSGNIVRAFTEVAKLVVRERESSLDETLFWGESELIKNGRSSRALTSEGIIALTKFVVLEWSQELDYQLYHNLPLDLLII</sequence>
<accession>A0A8H4U839</accession>
<name>A0A8H4U839_9HYPO</name>
<reference evidence="1" key="2">
    <citation type="submission" date="2020-05" db="EMBL/GenBank/DDBJ databases">
        <authorList>
            <person name="Kim H.-S."/>
            <person name="Proctor R.H."/>
            <person name="Brown D.W."/>
        </authorList>
    </citation>
    <scope>NUCLEOTIDE SEQUENCE</scope>
    <source>
        <strain evidence="1">NRRL 22465</strain>
    </source>
</reference>
<protein>
    <submittedName>
        <fullName evidence="1">Uncharacterized protein</fullName>
    </submittedName>
</protein>
<evidence type="ECO:0000313" key="1">
    <source>
        <dbReference type="EMBL" id="KAF4971646.1"/>
    </source>
</evidence>